<evidence type="ECO:0000313" key="2">
    <source>
        <dbReference type="EMBL" id="RED59498.1"/>
    </source>
</evidence>
<dbReference type="RefSeq" id="WP_116064322.1">
    <property type="nucleotide sequence ID" value="NZ_QRDZ01000031.1"/>
</dbReference>
<evidence type="ECO:0000313" key="3">
    <source>
        <dbReference type="Proteomes" id="UP000256977"/>
    </source>
</evidence>
<gene>
    <name evidence="2" type="ORF">DFP98_13192</name>
</gene>
<accession>A0A3D9ICK6</accession>
<organism evidence="2 3">
    <name type="scientific">Cohnella phaseoli</name>
    <dbReference type="NCBI Taxonomy" id="456490"/>
    <lineage>
        <taxon>Bacteria</taxon>
        <taxon>Bacillati</taxon>
        <taxon>Bacillota</taxon>
        <taxon>Bacilli</taxon>
        <taxon>Bacillales</taxon>
        <taxon>Paenibacillaceae</taxon>
        <taxon>Cohnella</taxon>
    </lineage>
</organism>
<keyword evidence="1" id="KW-0238">DNA-binding</keyword>
<comment type="caution">
    <text evidence="2">The sequence shown here is derived from an EMBL/GenBank/DDBJ whole genome shotgun (WGS) entry which is preliminary data.</text>
</comment>
<dbReference type="CDD" id="cd00090">
    <property type="entry name" value="HTH_ARSR"/>
    <property type="match status" value="1"/>
</dbReference>
<dbReference type="InterPro" id="IPR011991">
    <property type="entry name" value="ArsR-like_HTH"/>
</dbReference>
<dbReference type="PANTHER" id="PTHR38600">
    <property type="entry name" value="TRANSCRIPTIONAL REGULATORY PROTEIN"/>
    <property type="match status" value="1"/>
</dbReference>
<keyword evidence="3" id="KW-1185">Reference proteome</keyword>
<dbReference type="OrthoDB" id="155998at2"/>
<sequence length="209" mass="23826">MKEDLDQSTRNRIMQMLKTSGELTAKELTDQLGITGMAVRRHISNLERDDLIESTTIRLPMGRPAAVYRLTARADDYFPKKYHTVALDLLTELEDEAGESMVNLLFERRKATLLKRYETKMAGKELDAKVAALSDIQNENGYMATWEQDSEDEFRLTEYNCPISQVAGKYKQACACELKLFESLLGAEVTRSDCLASGDRKCVYHIRKQ</sequence>
<dbReference type="InterPro" id="IPR036388">
    <property type="entry name" value="WH-like_DNA-bd_sf"/>
</dbReference>
<proteinExistence type="predicted"/>
<dbReference type="EMBL" id="QRDZ01000031">
    <property type="protein sequence ID" value="RED59498.1"/>
    <property type="molecule type" value="Genomic_DNA"/>
</dbReference>
<name>A0A3D9ICK6_9BACL</name>
<dbReference type="Proteomes" id="UP000256977">
    <property type="component" value="Unassembled WGS sequence"/>
</dbReference>
<dbReference type="AlphaFoldDB" id="A0A3D9ICK6"/>
<dbReference type="SUPFAM" id="SSF46785">
    <property type="entry name" value="Winged helix' DNA-binding domain"/>
    <property type="match status" value="1"/>
</dbReference>
<reference evidence="2 3" key="1">
    <citation type="submission" date="2018-07" db="EMBL/GenBank/DDBJ databases">
        <title>Genomic Encyclopedia of Type Strains, Phase III (KMG-III): the genomes of soil and plant-associated and newly described type strains.</title>
        <authorList>
            <person name="Whitman W."/>
        </authorList>
    </citation>
    <scope>NUCLEOTIDE SEQUENCE [LARGE SCALE GENOMIC DNA]</scope>
    <source>
        <strain evidence="2 3">CECT 7287</strain>
    </source>
</reference>
<dbReference type="Gene3D" id="1.10.10.10">
    <property type="entry name" value="Winged helix-like DNA-binding domain superfamily/Winged helix DNA-binding domain"/>
    <property type="match status" value="1"/>
</dbReference>
<dbReference type="Pfam" id="PF12840">
    <property type="entry name" value="HTH_20"/>
    <property type="match status" value="1"/>
</dbReference>
<dbReference type="GO" id="GO:0003677">
    <property type="term" value="F:DNA binding"/>
    <property type="evidence" value="ECO:0007669"/>
    <property type="project" value="UniProtKB-KW"/>
</dbReference>
<dbReference type="InterPro" id="IPR036390">
    <property type="entry name" value="WH_DNA-bd_sf"/>
</dbReference>
<dbReference type="PANTHER" id="PTHR38600:SF2">
    <property type="entry name" value="SLL0088 PROTEIN"/>
    <property type="match status" value="1"/>
</dbReference>
<protein>
    <submittedName>
        <fullName evidence="2">Putative ArsR family transcriptional regulator</fullName>
    </submittedName>
</protein>
<evidence type="ECO:0000256" key="1">
    <source>
        <dbReference type="ARBA" id="ARBA00023125"/>
    </source>
</evidence>